<keyword evidence="5" id="KW-1185">Reference proteome</keyword>
<dbReference type="SUPFAM" id="SSF53927">
    <property type="entry name" value="Cytidine deaminase-like"/>
    <property type="match status" value="1"/>
</dbReference>
<name>A0A6C0GVH1_9BACT</name>
<dbReference type="PANTHER" id="PTHR11079:SF179">
    <property type="entry name" value="TRNA(ADENINE(34)) DEAMINASE, CHLOROPLASTIC"/>
    <property type="match status" value="1"/>
</dbReference>
<keyword evidence="1" id="KW-0479">Metal-binding</keyword>
<evidence type="ECO:0000259" key="3">
    <source>
        <dbReference type="PROSITE" id="PS51747"/>
    </source>
</evidence>
<dbReference type="Pfam" id="PF00383">
    <property type="entry name" value="dCMP_cyt_deam_1"/>
    <property type="match status" value="1"/>
</dbReference>
<dbReference type="InterPro" id="IPR016192">
    <property type="entry name" value="APOBEC/CMP_deaminase_Zn-bd"/>
</dbReference>
<dbReference type="Proteomes" id="UP000480178">
    <property type="component" value="Chromosome"/>
</dbReference>
<dbReference type="AlphaFoldDB" id="A0A6C0GVH1"/>
<dbReference type="Gene3D" id="3.40.140.10">
    <property type="entry name" value="Cytidine Deaminase, domain 2"/>
    <property type="match status" value="1"/>
</dbReference>
<keyword evidence="2" id="KW-0862">Zinc</keyword>
<evidence type="ECO:0000256" key="1">
    <source>
        <dbReference type="ARBA" id="ARBA00022723"/>
    </source>
</evidence>
<evidence type="ECO:0000313" key="5">
    <source>
        <dbReference type="Proteomes" id="UP000480178"/>
    </source>
</evidence>
<dbReference type="PROSITE" id="PS51747">
    <property type="entry name" value="CYT_DCMP_DEAMINASES_2"/>
    <property type="match status" value="1"/>
</dbReference>
<dbReference type="PROSITE" id="PS00903">
    <property type="entry name" value="CYT_DCMP_DEAMINASES_1"/>
    <property type="match status" value="1"/>
</dbReference>
<feature type="domain" description="CMP/dCMP-type deaminase" evidence="3">
    <location>
        <begin position="6"/>
        <end position="117"/>
    </location>
</feature>
<dbReference type="KEGG" id="rhoz:GXP67_26610"/>
<organism evidence="4 5">
    <name type="scientific">Rhodocytophaga rosea</name>
    <dbReference type="NCBI Taxonomy" id="2704465"/>
    <lineage>
        <taxon>Bacteria</taxon>
        <taxon>Pseudomonadati</taxon>
        <taxon>Bacteroidota</taxon>
        <taxon>Cytophagia</taxon>
        <taxon>Cytophagales</taxon>
        <taxon>Rhodocytophagaceae</taxon>
        <taxon>Rhodocytophaga</taxon>
    </lineage>
</organism>
<protein>
    <submittedName>
        <fullName evidence="4">Nucleoside deaminase</fullName>
    </submittedName>
</protein>
<dbReference type="InterPro" id="IPR016193">
    <property type="entry name" value="Cytidine_deaminase-like"/>
</dbReference>
<dbReference type="PANTHER" id="PTHR11079">
    <property type="entry name" value="CYTOSINE DEAMINASE FAMILY MEMBER"/>
    <property type="match status" value="1"/>
</dbReference>
<gene>
    <name evidence="4" type="ORF">GXP67_26610</name>
</gene>
<dbReference type="EMBL" id="CP048222">
    <property type="protein sequence ID" value="QHT72179.1"/>
    <property type="molecule type" value="Genomic_DNA"/>
</dbReference>
<dbReference type="GO" id="GO:0016787">
    <property type="term" value="F:hydrolase activity"/>
    <property type="evidence" value="ECO:0007669"/>
    <property type="project" value="InterPro"/>
</dbReference>
<dbReference type="InterPro" id="IPR002125">
    <property type="entry name" value="CMP_dCMP_dom"/>
</dbReference>
<evidence type="ECO:0000256" key="2">
    <source>
        <dbReference type="ARBA" id="ARBA00022833"/>
    </source>
</evidence>
<accession>A0A6C0GVH1</accession>
<sequence length="156" mass="17346">METSIKEHEYWMQICIELGKQAMQDGNPPVGSILVKDKQIIGEGREAGKSKSDITCHAEIEAIRDAVRKGNTHFLSEALLYTTHEPCIMCSYVIRHHKIPVVVMGTEVPLIGGCSSEYPILTTDTISIWSAPPQIITGVLKEECDLSTGDFRKNFK</sequence>
<evidence type="ECO:0000313" key="4">
    <source>
        <dbReference type="EMBL" id="QHT72179.1"/>
    </source>
</evidence>
<reference evidence="4 5" key="1">
    <citation type="submission" date="2020-01" db="EMBL/GenBank/DDBJ databases">
        <authorList>
            <person name="Kim M.K."/>
        </authorList>
    </citation>
    <scope>NUCLEOTIDE SEQUENCE [LARGE SCALE GENOMIC DNA]</scope>
    <source>
        <strain evidence="4 5">172606-1</strain>
    </source>
</reference>
<dbReference type="GO" id="GO:0008270">
    <property type="term" value="F:zinc ion binding"/>
    <property type="evidence" value="ECO:0007669"/>
    <property type="project" value="InterPro"/>
</dbReference>
<proteinExistence type="predicted"/>
<dbReference type="CDD" id="cd01285">
    <property type="entry name" value="nucleoside_deaminase"/>
    <property type="match status" value="1"/>
</dbReference>